<dbReference type="Proteomes" id="UP000295504">
    <property type="component" value="Unassembled WGS sequence"/>
</dbReference>
<dbReference type="GO" id="GO:0006310">
    <property type="term" value="P:DNA recombination"/>
    <property type="evidence" value="ECO:0007669"/>
    <property type="project" value="UniProtKB-KW"/>
</dbReference>
<keyword evidence="8" id="KW-1185">Reference proteome</keyword>
<evidence type="ECO:0000256" key="2">
    <source>
        <dbReference type="ARBA" id="ARBA00022578"/>
    </source>
</evidence>
<evidence type="ECO:0000259" key="5">
    <source>
        <dbReference type="Pfam" id="PF01385"/>
    </source>
</evidence>
<comment type="similarity">
    <text evidence="1">In the C-terminal section; belongs to the transposase 35 family.</text>
</comment>
<dbReference type="Pfam" id="PF01385">
    <property type="entry name" value="OrfB_IS605"/>
    <property type="match status" value="1"/>
</dbReference>
<evidence type="ECO:0000313" key="7">
    <source>
        <dbReference type="EMBL" id="TCQ01832.1"/>
    </source>
</evidence>
<evidence type="ECO:0000256" key="3">
    <source>
        <dbReference type="ARBA" id="ARBA00023125"/>
    </source>
</evidence>
<protein>
    <submittedName>
        <fullName evidence="7">Putative transposase</fullName>
    </submittedName>
</protein>
<keyword evidence="4" id="KW-0233">DNA recombination</keyword>
<keyword evidence="2" id="KW-0815">Transposition</keyword>
<comment type="caution">
    <text evidence="7">The sequence shown here is derived from an EMBL/GenBank/DDBJ whole genome shotgun (WGS) entry which is preliminary data.</text>
</comment>
<evidence type="ECO:0000256" key="1">
    <source>
        <dbReference type="ARBA" id="ARBA00008761"/>
    </source>
</evidence>
<dbReference type="GO" id="GO:0032196">
    <property type="term" value="P:transposition"/>
    <property type="evidence" value="ECO:0007669"/>
    <property type="project" value="UniProtKB-KW"/>
</dbReference>
<dbReference type="RefSeq" id="WP_132848728.1">
    <property type="nucleotide sequence ID" value="NZ_CP058648.1"/>
</dbReference>
<dbReference type="NCBIfam" id="NF040570">
    <property type="entry name" value="guided_TnpB"/>
    <property type="match status" value="1"/>
</dbReference>
<gene>
    <name evidence="7" type="ORF">EDD79_102230</name>
</gene>
<feature type="domain" description="Cas12f1-like TNB" evidence="6">
    <location>
        <begin position="385"/>
        <end position="463"/>
    </location>
</feature>
<accession>A0A4R2THX0</accession>
<dbReference type="NCBIfam" id="TIGR01766">
    <property type="entry name" value="IS200/IS605 family accessory protein TnpB-like domain"/>
    <property type="match status" value="1"/>
</dbReference>
<dbReference type="EMBL" id="SLYC01000022">
    <property type="protein sequence ID" value="TCQ01832.1"/>
    <property type="molecule type" value="Genomic_DNA"/>
</dbReference>
<dbReference type="OrthoDB" id="442799at2"/>
<keyword evidence="3" id="KW-0238">DNA-binding</keyword>
<dbReference type="InterPro" id="IPR010095">
    <property type="entry name" value="Cas12f1-like_TNB"/>
</dbReference>
<feature type="domain" description="Probable transposase IS891/IS1136/IS1341" evidence="5">
    <location>
        <begin position="253"/>
        <end position="365"/>
    </location>
</feature>
<name>A0A4R2THX0_9FIRM</name>
<evidence type="ECO:0000259" key="6">
    <source>
        <dbReference type="Pfam" id="PF07282"/>
    </source>
</evidence>
<proteinExistence type="inferred from homology"/>
<sequence length="489" mass="56672">MEKKKDEDKILRTQSIRIKKGHRLYTYCDSMCFLSKNLYNTTNFYIRQIFSGLKKDKVSRQDNEVKVIKEINDVIQTLNDIKIAYVEKRRLKELQKPENQKKKIADAKLFESLTEENSYPSYGLLDGVFKTRNQVDYISLPSHSNQHVIKLVFQDWKSFFEASKDYKKNPDKYKGKPKPPRYAKKNGRKIAFFSNQTCVIQDNKYLKFPKTKEKINLGKLGQIEGSLKQVRIVPGHTYYTIEVVFELQEKRVPLKETPERILGIDLGIDNFATIVNNVGQQPIIIKGKVLKSINQYYNKMRAHYYGILRQGKTEKQGPFTSSRLDKLDSKRRDKVKDFLHKASFNIIQYAVGLNIDTIIIGKNKDFKENVNLRKDIKLNFKGIPYSMFIEILIYKANMKCIKVIITEESYTSKASFLDNDHIPSYKDKKEEKLQFSGKRIKRGMYKTKNDILINADVNGAANIIRKVVPDAFGKGNRGVVSTPLVLSVA</sequence>
<dbReference type="AlphaFoldDB" id="A0A4R2THX0"/>
<dbReference type="Pfam" id="PF07282">
    <property type="entry name" value="Cas12f1-like_TNB"/>
    <property type="match status" value="1"/>
</dbReference>
<reference evidence="7 8" key="1">
    <citation type="submission" date="2019-03" db="EMBL/GenBank/DDBJ databases">
        <title>Genomic Encyclopedia of Type Strains, Phase IV (KMG-IV): sequencing the most valuable type-strain genomes for metagenomic binning, comparative biology and taxonomic classification.</title>
        <authorList>
            <person name="Goeker M."/>
        </authorList>
    </citation>
    <scope>NUCLEOTIDE SEQUENCE [LARGE SCALE GENOMIC DNA]</scope>
    <source>
        <strain evidence="7 8">DSM 100013</strain>
    </source>
</reference>
<dbReference type="GO" id="GO:0003677">
    <property type="term" value="F:DNA binding"/>
    <property type="evidence" value="ECO:0007669"/>
    <property type="project" value="UniProtKB-KW"/>
</dbReference>
<evidence type="ECO:0000256" key="4">
    <source>
        <dbReference type="ARBA" id="ARBA00023172"/>
    </source>
</evidence>
<dbReference type="InterPro" id="IPR001959">
    <property type="entry name" value="Transposase"/>
</dbReference>
<evidence type="ECO:0000313" key="8">
    <source>
        <dbReference type="Proteomes" id="UP000295504"/>
    </source>
</evidence>
<organism evidence="7 8">
    <name type="scientific">Serpentinicella alkaliphila</name>
    <dbReference type="NCBI Taxonomy" id="1734049"/>
    <lineage>
        <taxon>Bacteria</taxon>
        <taxon>Bacillati</taxon>
        <taxon>Bacillota</taxon>
        <taxon>Clostridia</taxon>
        <taxon>Peptostreptococcales</taxon>
        <taxon>Natronincolaceae</taxon>
        <taxon>Serpentinicella</taxon>
    </lineage>
</organism>